<feature type="region of interest" description="Disordered" evidence="1">
    <location>
        <begin position="268"/>
        <end position="288"/>
    </location>
</feature>
<feature type="compositionally biased region" description="Basic and acidic residues" evidence="1">
    <location>
        <begin position="106"/>
        <end position="123"/>
    </location>
</feature>
<accession>A0A9P7YMG2</accession>
<evidence type="ECO:0000313" key="3">
    <source>
        <dbReference type="EMBL" id="KAG9235775.1"/>
    </source>
</evidence>
<dbReference type="AlphaFoldDB" id="A0A9P7YMG2"/>
<reference evidence="3" key="1">
    <citation type="journal article" date="2021" name="IMA Fungus">
        <title>Genomic characterization of three marine fungi, including Emericellopsis atlantica sp. nov. with signatures of a generalist lifestyle and marine biomass degradation.</title>
        <authorList>
            <person name="Hagestad O.C."/>
            <person name="Hou L."/>
            <person name="Andersen J.H."/>
            <person name="Hansen E.H."/>
            <person name="Altermark B."/>
            <person name="Li C."/>
            <person name="Kuhnert E."/>
            <person name="Cox R.J."/>
            <person name="Crous P.W."/>
            <person name="Spatafora J.W."/>
            <person name="Lail K."/>
            <person name="Amirebrahimi M."/>
            <person name="Lipzen A."/>
            <person name="Pangilinan J."/>
            <person name="Andreopoulos W."/>
            <person name="Hayes R.D."/>
            <person name="Ng V."/>
            <person name="Grigoriev I.V."/>
            <person name="Jackson S.A."/>
            <person name="Sutton T.D.S."/>
            <person name="Dobson A.D.W."/>
            <person name="Rama T."/>
        </authorList>
    </citation>
    <scope>NUCLEOTIDE SEQUENCE</scope>
    <source>
        <strain evidence="3">TRa018bII</strain>
    </source>
</reference>
<keyword evidence="2" id="KW-0732">Signal</keyword>
<feature type="region of interest" description="Disordered" evidence="1">
    <location>
        <begin position="34"/>
        <end position="54"/>
    </location>
</feature>
<evidence type="ECO:0000256" key="1">
    <source>
        <dbReference type="SAM" id="MobiDB-lite"/>
    </source>
</evidence>
<feature type="signal peptide" evidence="2">
    <location>
        <begin position="1"/>
        <end position="19"/>
    </location>
</feature>
<keyword evidence="4" id="KW-1185">Reference proteome</keyword>
<sequence>MKISLSAKAIFFILNHVAAFHVPPHLKVAARLQERSGENASPTTATEPFDGTPTENNLIPRASTSASSCPACRDWCPSNKIISPKNCKKCIKCPAGMKADPTFKTCIKDDGKKNNDDDDNEKKKKWEEKLAKWSEKQKKLRAPFKEKKWGEKKQKLMDEYKKNEDRKKDNEKRKKVRRFGRCLPIVALAMGPGVAATYADEFWDEDWLESMELLELEPEGYTIEPWDSEDSDKIFEEDDYLNKWIDYGNKQAEARSIRSYGAMSSPLELTPRDPTPTPTLAPVLPRLPPREGPASTGLVLYEDHEKRFFWLIPIFAAIASTVARVAVGAARAAGAALRLSKYTMKIAKGAKSKKSRLEQKEGAKKVAKDKNWKQCLHRMGPL</sequence>
<feature type="region of interest" description="Disordered" evidence="1">
    <location>
        <begin position="104"/>
        <end position="123"/>
    </location>
</feature>
<dbReference type="EMBL" id="MU251422">
    <property type="protein sequence ID" value="KAG9235775.1"/>
    <property type="molecule type" value="Genomic_DNA"/>
</dbReference>
<organism evidence="3 4">
    <name type="scientific">Amylocarpus encephaloides</name>
    <dbReference type="NCBI Taxonomy" id="45428"/>
    <lineage>
        <taxon>Eukaryota</taxon>
        <taxon>Fungi</taxon>
        <taxon>Dikarya</taxon>
        <taxon>Ascomycota</taxon>
        <taxon>Pezizomycotina</taxon>
        <taxon>Leotiomycetes</taxon>
        <taxon>Helotiales</taxon>
        <taxon>Helotiales incertae sedis</taxon>
        <taxon>Amylocarpus</taxon>
    </lineage>
</organism>
<evidence type="ECO:0000313" key="4">
    <source>
        <dbReference type="Proteomes" id="UP000824998"/>
    </source>
</evidence>
<dbReference type="Proteomes" id="UP000824998">
    <property type="component" value="Unassembled WGS sequence"/>
</dbReference>
<evidence type="ECO:0000256" key="2">
    <source>
        <dbReference type="SAM" id="SignalP"/>
    </source>
</evidence>
<gene>
    <name evidence="3" type="ORF">BJ875DRAFT_494710</name>
</gene>
<proteinExistence type="predicted"/>
<dbReference type="OrthoDB" id="4174013at2759"/>
<name>A0A9P7YMG2_9HELO</name>
<protein>
    <recommendedName>
        <fullName evidence="5">TNFR-Cys domain-containing protein</fullName>
    </recommendedName>
</protein>
<evidence type="ECO:0008006" key="5">
    <source>
        <dbReference type="Google" id="ProtNLM"/>
    </source>
</evidence>
<feature type="chain" id="PRO_5040152761" description="TNFR-Cys domain-containing protein" evidence="2">
    <location>
        <begin position="20"/>
        <end position="382"/>
    </location>
</feature>
<comment type="caution">
    <text evidence="3">The sequence shown here is derived from an EMBL/GenBank/DDBJ whole genome shotgun (WGS) entry which is preliminary data.</text>
</comment>
<feature type="compositionally biased region" description="Pro residues" evidence="1">
    <location>
        <begin position="273"/>
        <end position="288"/>
    </location>
</feature>